<protein>
    <submittedName>
        <fullName evidence="1">Similar to An12g02130</fullName>
    </submittedName>
</protein>
<reference evidence="1 2" key="1">
    <citation type="journal article" date="2016" name="DNA Res.">
        <title>Genome sequence of Aspergillus luchuensis NBRC 4314.</title>
        <authorList>
            <person name="Yamada O."/>
            <person name="Machida M."/>
            <person name="Hosoyama A."/>
            <person name="Goto M."/>
            <person name="Takahashi T."/>
            <person name="Futagami T."/>
            <person name="Yamagata Y."/>
            <person name="Takeuchi M."/>
            <person name="Kobayashi T."/>
            <person name="Koike H."/>
            <person name="Abe K."/>
            <person name="Asai K."/>
            <person name="Arita M."/>
            <person name="Fujita N."/>
            <person name="Fukuda K."/>
            <person name="Higa K."/>
            <person name="Horikawa H."/>
            <person name="Ishikawa T."/>
            <person name="Jinno K."/>
            <person name="Kato Y."/>
            <person name="Kirimura K."/>
            <person name="Mizutani O."/>
            <person name="Nakasone K."/>
            <person name="Sano M."/>
            <person name="Shiraishi Y."/>
            <person name="Tsukahara M."/>
            <person name="Gomi K."/>
        </authorList>
    </citation>
    <scope>NUCLEOTIDE SEQUENCE [LARGE SCALE GENOMIC DNA]</scope>
    <source>
        <strain evidence="1 2">RIB 2604</strain>
    </source>
</reference>
<proteinExistence type="predicted"/>
<gene>
    <name evidence="1" type="ORF">RIB2604_01806340</name>
</gene>
<dbReference type="Proteomes" id="UP000075230">
    <property type="component" value="Unassembled WGS sequence"/>
</dbReference>
<dbReference type="AlphaFoldDB" id="A0A146FHI3"/>
<comment type="caution">
    <text evidence="1">The sequence shown here is derived from an EMBL/GenBank/DDBJ whole genome shotgun (WGS) entry which is preliminary data.</text>
</comment>
<dbReference type="EMBL" id="BCWF01000018">
    <property type="protein sequence ID" value="GAT24803.1"/>
    <property type="molecule type" value="Genomic_DNA"/>
</dbReference>
<name>A0A146FHI3_ASPKA</name>
<evidence type="ECO:0000313" key="1">
    <source>
        <dbReference type="EMBL" id="GAT24803.1"/>
    </source>
</evidence>
<evidence type="ECO:0000313" key="2">
    <source>
        <dbReference type="Proteomes" id="UP000075230"/>
    </source>
</evidence>
<accession>A0A146FHI3</accession>
<reference evidence="2" key="2">
    <citation type="submission" date="2016-02" db="EMBL/GenBank/DDBJ databases">
        <title>Genome sequencing of Aspergillus luchuensis NBRC 4314.</title>
        <authorList>
            <person name="Yamada O."/>
        </authorList>
    </citation>
    <scope>NUCLEOTIDE SEQUENCE [LARGE SCALE GENOMIC DNA]</scope>
    <source>
        <strain evidence="2">RIB 2604</strain>
    </source>
</reference>
<sequence>MSSQIPQYLFALQSLPLLGSGLYTLLFPASAAQSPYLPLRGVSVGTIQAMR</sequence>
<organism evidence="1 2">
    <name type="scientific">Aspergillus kawachii</name>
    <name type="common">White koji mold</name>
    <name type="synonym">Aspergillus awamori var. kawachi</name>
    <dbReference type="NCBI Taxonomy" id="1069201"/>
    <lineage>
        <taxon>Eukaryota</taxon>
        <taxon>Fungi</taxon>
        <taxon>Dikarya</taxon>
        <taxon>Ascomycota</taxon>
        <taxon>Pezizomycotina</taxon>
        <taxon>Eurotiomycetes</taxon>
        <taxon>Eurotiomycetidae</taxon>
        <taxon>Eurotiales</taxon>
        <taxon>Aspergillaceae</taxon>
        <taxon>Aspergillus</taxon>
        <taxon>Aspergillus subgen. Circumdati</taxon>
    </lineage>
</organism>